<keyword evidence="4" id="KW-1185">Reference proteome</keyword>
<name>A0A0L0F811_9EUKA</name>
<organism evidence="3 4">
    <name type="scientific">Sphaeroforma arctica JP610</name>
    <dbReference type="NCBI Taxonomy" id="667725"/>
    <lineage>
        <taxon>Eukaryota</taxon>
        <taxon>Ichthyosporea</taxon>
        <taxon>Ichthyophonida</taxon>
        <taxon>Sphaeroforma</taxon>
    </lineage>
</organism>
<evidence type="ECO:0000313" key="3">
    <source>
        <dbReference type="EMBL" id="KNC72258.1"/>
    </source>
</evidence>
<dbReference type="RefSeq" id="XP_014146160.1">
    <property type="nucleotide sequence ID" value="XM_014290685.1"/>
</dbReference>
<dbReference type="GeneID" id="25915694"/>
<sequence length="82" mass="9047">NNDAKEEKIKTLQEEKEVLKTRVKNINAKARSAVSERDARIKELEVKIATLSQTAHTPASDASVSADSNTTTQNSLQRHTSN</sequence>
<dbReference type="Gene3D" id="1.20.5.1700">
    <property type="match status" value="1"/>
</dbReference>
<reference evidence="3 4" key="1">
    <citation type="submission" date="2011-02" db="EMBL/GenBank/DDBJ databases">
        <title>The Genome Sequence of Sphaeroforma arctica JP610.</title>
        <authorList>
            <consortium name="The Broad Institute Genome Sequencing Platform"/>
            <person name="Russ C."/>
            <person name="Cuomo C."/>
            <person name="Young S.K."/>
            <person name="Zeng Q."/>
            <person name="Gargeya S."/>
            <person name="Alvarado L."/>
            <person name="Berlin A."/>
            <person name="Chapman S.B."/>
            <person name="Chen Z."/>
            <person name="Freedman E."/>
            <person name="Gellesch M."/>
            <person name="Goldberg J."/>
            <person name="Griggs A."/>
            <person name="Gujja S."/>
            <person name="Heilman E."/>
            <person name="Heiman D."/>
            <person name="Howarth C."/>
            <person name="Mehta T."/>
            <person name="Neiman D."/>
            <person name="Pearson M."/>
            <person name="Roberts A."/>
            <person name="Saif S."/>
            <person name="Shea T."/>
            <person name="Shenoy N."/>
            <person name="Sisk P."/>
            <person name="Stolte C."/>
            <person name="Sykes S."/>
            <person name="White J."/>
            <person name="Yandava C."/>
            <person name="Burger G."/>
            <person name="Gray M.W."/>
            <person name="Holland P.W.H."/>
            <person name="King N."/>
            <person name="Lang F.B.F."/>
            <person name="Roger A.J."/>
            <person name="Ruiz-Trillo I."/>
            <person name="Haas B."/>
            <person name="Nusbaum C."/>
            <person name="Birren B."/>
        </authorList>
    </citation>
    <scope>NUCLEOTIDE SEQUENCE [LARGE SCALE GENOMIC DNA]</scope>
    <source>
        <strain evidence="3 4">JP610</strain>
    </source>
</reference>
<dbReference type="Proteomes" id="UP000054560">
    <property type="component" value="Unassembled WGS sequence"/>
</dbReference>
<dbReference type="EMBL" id="KQ247335">
    <property type="protein sequence ID" value="KNC72258.1"/>
    <property type="molecule type" value="Genomic_DNA"/>
</dbReference>
<feature type="region of interest" description="Disordered" evidence="2">
    <location>
        <begin position="53"/>
        <end position="82"/>
    </location>
</feature>
<feature type="non-terminal residue" evidence="3">
    <location>
        <position position="82"/>
    </location>
</feature>
<evidence type="ECO:0000256" key="1">
    <source>
        <dbReference type="SAM" id="Coils"/>
    </source>
</evidence>
<gene>
    <name evidence="3" type="ORF">SARC_15190</name>
</gene>
<protein>
    <submittedName>
        <fullName evidence="3">Uncharacterized protein</fullName>
    </submittedName>
</protein>
<keyword evidence="1" id="KW-0175">Coiled coil</keyword>
<dbReference type="AlphaFoldDB" id="A0A0L0F811"/>
<feature type="coiled-coil region" evidence="1">
    <location>
        <begin position="2"/>
        <end position="29"/>
    </location>
</feature>
<accession>A0A0L0F811</accession>
<proteinExistence type="predicted"/>
<evidence type="ECO:0000313" key="4">
    <source>
        <dbReference type="Proteomes" id="UP000054560"/>
    </source>
</evidence>
<evidence type="ECO:0000256" key="2">
    <source>
        <dbReference type="SAM" id="MobiDB-lite"/>
    </source>
</evidence>
<feature type="non-terminal residue" evidence="3">
    <location>
        <position position="1"/>
    </location>
</feature>